<keyword evidence="6 7" id="KW-0472">Membrane</keyword>
<feature type="transmembrane region" description="Helical" evidence="8">
    <location>
        <begin position="231"/>
        <end position="250"/>
    </location>
</feature>
<protein>
    <submittedName>
        <fullName evidence="9">MBOAT family protein</fullName>
    </submittedName>
</protein>
<keyword evidence="3 7" id="KW-1003">Cell membrane</keyword>
<dbReference type="GO" id="GO:0042121">
    <property type="term" value="P:alginic acid biosynthetic process"/>
    <property type="evidence" value="ECO:0007669"/>
    <property type="project" value="InterPro"/>
</dbReference>
<keyword evidence="7" id="KW-0012">Acyltransferase</keyword>
<dbReference type="GO" id="GO:0005886">
    <property type="term" value="C:plasma membrane"/>
    <property type="evidence" value="ECO:0007669"/>
    <property type="project" value="UniProtKB-SubCell"/>
</dbReference>
<gene>
    <name evidence="9" type="ORF">BN578_01123</name>
</gene>
<dbReference type="Proteomes" id="UP000018168">
    <property type="component" value="Unassembled WGS sequence"/>
</dbReference>
<keyword evidence="5 8" id="KW-1133">Transmembrane helix</keyword>
<dbReference type="InterPro" id="IPR024194">
    <property type="entry name" value="Ac/AlaTfrase_AlgI/DltB"/>
</dbReference>
<evidence type="ECO:0000256" key="7">
    <source>
        <dbReference type="PIRNR" id="PIRNR016636"/>
    </source>
</evidence>
<evidence type="ECO:0000256" key="5">
    <source>
        <dbReference type="ARBA" id="ARBA00022989"/>
    </source>
</evidence>
<dbReference type="Pfam" id="PF03062">
    <property type="entry name" value="MBOAT"/>
    <property type="match status" value="1"/>
</dbReference>
<evidence type="ECO:0000256" key="4">
    <source>
        <dbReference type="ARBA" id="ARBA00022692"/>
    </source>
</evidence>
<evidence type="ECO:0000313" key="10">
    <source>
        <dbReference type="Proteomes" id="UP000018168"/>
    </source>
</evidence>
<feature type="transmembrane region" description="Helical" evidence="8">
    <location>
        <begin position="6"/>
        <end position="23"/>
    </location>
</feature>
<keyword evidence="7" id="KW-0808">Transferase</keyword>
<evidence type="ECO:0000256" key="3">
    <source>
        <dbReference type="ARBA" id="ARBA00022475"/>
    </source>
</evidence>
<feature type="transmembrane region" description="Helical" evidence="8">
    <location>
        <begin position="147"/>
        <end position="167"/>
    </location>
</feature>
<name>R6NBS7_9FIRM</name>
<dbReference type="InterPro" id="IPR028362">
    <property type="entry name" value="AlgI"/>
</dbReference>
<evidence type="ECO:0000313" key="9">
    <source>
        <dbReference type="EMBL" id="CDC05769.1"/>
    </source>
</evidence>
<comment type="similarity">
    <text evidence="2 7">Belongs to the membrane-bound acyltransferase family.</text>
</comment>
<evidence type="ECO:0000256" key="8">
    <source>
        <dbReference type="SAM" id="Phobius"/>
    </source>
</evidence>
<evidence type="ECO:0000256" key="6">
    <source>
        <dbReference type="ARBA" id="ARBA00023136"/>
    </source>
</evidence>
<dbReference type="GO" id="GO:0016746">
    <property type="term" value="F:acyltransferase activity"/>
    <property type="evidence" value="ECO:0007669"/>
    <property type="project" value="UniProtKB-KW"/>
</dbReference>
<accession>R6NBS7</accession>
<organism evidence="9 10">
    <name type="scientific">[Clostridium] leptum CAG:27</name>
    <dbReference type="NCBI Taxonomy" id="1263068"/>
    <lineage>
        <taxon>Bacteria</taxon>
        <taxon>Bacillati</taxon>
        <taxon>Bacillota</taxon>
        <taxon>Clostridia</taxon>
        <taxon>Eubacteriales</taxon>
        <taxon>Oscillospiraceae</taxon>
        <taxon>Oscillospiraceae incertae sedis</taxon>
    </lineage>
</organism>
<dbReference type="PANTHER" id="PTHR13285:SF18">
    <property type="entry name" value="PROTEIN-CYSTEINE N-PALMITOYLTRANSFERASE RASP"/>
    <property type="match status" value="1"/>
</dbReference>
<dbReference type="PANTHER" id="PTHR13285">
    <property type="entry name" value="ACYLTRANSFERASE"/>
    <property type="match status" value="1"/>
</dbReference>
<comment type="subcellular location">
    <subcellularLocation>
        <location evidence="1">Cell membrane</location>
        <topology evidence="1">Multi-pass membrane protein</topology>
    </subcellularLocation>
</comment>
<evidence type="ECO:0000256" key="2">
    <source>
        <dbReference type="ARBA" id="ARBA00010323"/>
    </source>
</evidence>
<dbReference type="InterPro" id="IPR004299">
    <property type="entry name" value="MBOAT_fam"/>
</dbReference>
<feature type="transmembrane region" description="Helical" evidence="8">
    <location>
        <begin position="77"/>
        <end position="97"/>
    </location>
</feature>
<feature type="transmembrane region" description="Helical" evidence="8">
    <location>
        <begin position="413"/>
        <end position="431"/>
    </location>
</feature>
<sequence>MVFSSIIFLFFFLPVVLVLYYTVCAPSVAMRNGLLLLTSLFFYAWGEPKNVLLLIGSCVLNWGIALAISRWRRYGRLLLVLDCAANLGVLFVFKYLGFAVTNLKAVLGDSFLPQVDIALPIGISFFTFQALSYVIDVYRDTVRVQKNPFYVALYIALFPQLVAGPIVRYSTVAEEIRNRVHSWELLSEGACRFVQGLAKKLLLANTFAVVADNIYSLTEAGHQLVKIPVTLAWLGSFAYTLQIFFDFSGYSDMAIGLGKMFGFHFEENFNYPYISKSVSEFWRRWHISLSTWFREYVYFPLGGSRVENKDKMVRNLLVVWLLTGLWHGANWTFVFWGLFNFVCLLLERLFLFEKWKAHPVWKHLYTMLMVNFGWVLFRSESFYQFQEYLGNMFGLNGNGFFSGQALMFLQEYAVYWVIGILLCLPAAGWLKKKLASLPKLSKTSFAVVYPVGMAGLFFVCVTYLVRSGYNPFIYFNF</sequence>
<dbReference type="EMBL" id="CBEP010000127">
    <property type="protein sequence ID" value="CDC05769.1"/>
    <property type="molecule type" value="Genomic_DNA"/>
</dbReference>
<proteinExistence type="inferred from homology"/>
<comment type="caution">
    <text evidence="9">The sequence shown here is derived from an EMBL/GenBank/DDBJ whole genome shotgun (WGS) entry which is preliminary data.</text>
</comment>
<reference evidence="9" key="1">
    <citation type="submission" date="2012-11" db="EMBL/GenBank/DDBJ databases">
        <title>Dependencies among metagenomic species, viruses, plasmids and units of genetic variation.</title>
        <authorList>
            <person name="Nielsen H.B."/>
            <person name="Almeida M."/>
            <person name="Juncker A.S."/>
            <person name="Rasmussen S."/>
            <person name="Li J."/>
            <person name="Sunagawa S."/>
            <person name="Plichta D."/>
            <person name="Gautier L."/>
            <person name="Le Chatelier E."/>
            <person name="Peletier E."/>
            <person name="Bonde I."/>
            <person name="Nielsen T."/>
            <person name="Manichanh C."/>
            <person name="Arumugam M."/>
            <person name="Batto J."/>
            <person name="Santos M.B.Q.D."/>
            <person name="Blom N."/>
            <person name="Borruel N."/>
            <person name="Burgdorf K.S."/>
            <person name="Boumezbeur F."/>
            <person name="Casellas F."/>
            <person name="Dore J."/>
            <person name="Guarner F."/>
            <person name="Hansen T."/>
            <person name="Hildebrand F."/>
            <person name="Kaas R.S."/>
            <person name="Kennedy S."/>
            <person name="Kristiansen K."/>
            <person name="Kultima J.R."/>
            <person name="Leonard P."/>
            <person name="Levenez F."/>
            <person name="Lund O."/>
            <person name="Moumen B."/>
            <person name="Le Paslier D."/>
            <person name="Pons N."/>
            <person name="Pedersen O."/>
            <person name="Prifti E."/>
            <person name="Qin J."/>
            <person name="Raes J."/>
            <person name="Tap J."/>
            <person name="Tims S."/>
            <person name="Ussery D.W."/>
            <person name="Yamada T."/>
            <person name="MetaHit consortium"/>
            <person name="Renault P."/>
            <person name="Sicheritz-Ponten T."/>
            <person name="Bork P."/>
            <person name="Wang J."/>
            <person name="Brunak S."/>
            <person name="Ehrlich S.D."/>
        </authorList>
    </citation>
    <scope>NUCLEOTIDE SEQUENCE [LARGE SCALE GENOMIC DNA]</scope>
</reference>
<feature type="transmembrane region" description="Helical" evidence="8">
    <location>
        <begin position="117"/>
        <end position="135"/>
    </location>
</feature>
<dbReference type="InterPro" id="IPR051085">
    <property type="entry name" value="MB_O-acyltransferase"/>
</dbReference>
<keyword evidence="4 8" id="KW-0812">Transmembrane</keyword>
<feature type="transmembrane region" description="Helical" evidence="8">
    <location>
        <begin position="51"/>
        <end position="68"/>
    </location>
</feature>
<dbReference type="PIRSF" id="PIRSF500217">
    <property type="entry name" value="AlgI"/>
    <property type="match status" value="1"/>
</dbReference>
<feature type="transmembrane region" description="Helical" evidence="8">
    <location>
        <begin position="443"/>
        <end position="465"/>
    </location>
</feature>
<dbReference type="AlphaFoldDB" id="R6NBS7"/>
<dbReference type="PIRSF" id="PIRSF016636">
    <property type="entry name" value="AlgI_DltB"/>
    <property type="match status" value="1"/>
</dbReference>
<evidence type="ECO:0000256" key="1">
    <source>
        <dbReference type="ARBA" id="ARBA00004651"/>
    </source>
</evidence>
<feature type="transmembrane region" description="Helical" evidence="8">
    <location>
        <begin position="317"/>
        <end position="339"/>
    </location>
</feature>